<protein>
    <submittedName>
        <fullName evidence="1">Mitochondrial import inner membrane translocase subunit tim44</fullName>
    </submittedName>
</protein>
<dbReference type="Proteomes" id="UP000008909">
    <property type="component" value="Unassembled WGS sequence"/>
</dbReference>
<gene>
    <name evidence="1" type="ORF">CLF_110584</name>
</gene>
<reference evidence="1" key="1">
    <citation type="journal article" date="2011" name="Genome Biol.">
        <title>The draft genome of the carcinogenic human liver fluke Clonorchis sinensis.</title>
        <authorList>
            <person name="Wang X."/>
            <person name="Chen W."/>
            <person name="Huang Y."/>
            <person name="Sun J."/>
            <person name="Men J."/>
            <person name="Liu H."/>
            <person name="Luo F."/>
            <person name="Guo L."/>
            <person name="Lv X."/>
            <person name="Deng C."/>
            <person name="Zhou C."/>
            <person name="Fan Y."/>
            <person name="Li X."/>
            <person name="Huang L."/>
            <person name="Hu Y."/>
            <person name="Liang C."/>
            <person name="Hu X."/>
            <person name="Xu J."/>
            <person name="Yu X."/>
        </authorList>
    </citation>
    <scope>NUCLEOTIDE SEQUENCE [LARGE SCALE GENOMIC DNA]</scope>
    <source>
        <strain evidence="1">Henan</strain>
    </source>
</reference>
<evidence type="ECO:0000313" key="2">
    <source>
        <dbReference type="Proteomes" id="UP000008909"/>
    </source>
</evidence>
<evidence type="ECO:0000313" key="1">
    <source>
        <dbReference type="EMBL" id="GAA53592.1"/>
    </source>
</evidence>
<dbReference type="EMBL" id="DF143537">
    <property type="protein sequence ID" value="GAA53592.1"/>
    <property type="molecule type" value="Genomic_DNA"/>
</dbReference>
<sequence>MFNTLNPQRKIEKELPTDAVEKIRVRLNVLSDKLKEGGQQLAMNESLKKSLENLSKAGEQMKDVTKSLGDSEFLKIALKVEFRPLLGHYL</sequence>
<organism evidence="1 2">
    <name type="scientific">Clonorchis sinensis</name>
    <name type="common">Chinese liver fluke</name>
    <dbReference type="NCBI Taxonomy" id="79923"/>
    <lineage>
        <taxon>Eukaryota</taxon>
        <taxon>Metazoa</taxon>
        <taxon>Spiralia</taxon>
        <taxon>Lophotrochozoa</taxon>
        <taxon>Platyhelminthes</taxon>
        <taxon>Trematoda</taxon>
        <taxon>Digenea</taxon>
        <taxon>Opisthorchiida</taxon>
        <taxon>Opisthorchiata</taxon>
        <taxon>Opisthorchiidae</taxon>
        <taxon>Clonorchis</taxon>
    </lineage>
</organism>
<reference key="2">
    <citation type="submission" date="2011-10" db="EMBL/GenBank/DDBJ databases">
        <title>The genome and transcriptome sequence of Clonorchis sinensis provide insights into the carcinogenic liver fluke.</title>
        <authorList>
            <person name="Wang X."/>
            <person name="Huang Y."/>
            <person name="Chen W."/>
            <person name="Liu H."/>
            <person name="Guo L."/>
            <person name="Chen Y."/>
            <person name="Luo F."/>
            <person name="Zhou W."/>
            <person name="Sun J."/>
            <person name="Mao Q."/>
            <person name="Liang P."/>
            <person name="Zhou C."/>
            <person name="Tian Y."/>
            <person name="Men J."/>
            <person name="Lv X."/>
            <person name="Huang L."/>
            <person name="Zhou J."/>
            <person name="Hu Y."/>
            <person name="Li R."/>
            <person name="Zhang F."/>
            <person name="Lei H."/>
            <person name="Li X."/>
            <person name="Hu X."/>
            <person name="Liang C."/>
            <person name="Xu J."/>
            <person name="Wu Z."/>
            <person name="Yu X."/>
        </authorList>
    </citation>
    <scope>NUCLEOTIDE SEQUENCE</scope>
    <source>
        <strain>Henan</strain>
    </source>
</reference>
<proteinExistence type="predicted"/>
<dbReference type="AlphaFoldDB" id="G7YKW1"/>
<name>G7YKW1_CLOSI</name>
<keyword evidence="2" id="KW-1185">Reference proteome</keyword>
<accession>G7YKW1</accession>